<proteinExistence type="predicted"/>
<organism evidence="2 3">
    <name type="scientific">Actinocatenispora thailandica</name>
    <dbReference type="NCBI Taxonomy" id="227318"/>
    <lineage>
        <taxon>Bacteria</taxon>
        <taxon>Bacillati</taxon>
        <taxon>Actinomycetota</taxon>
        <taxon>Actinomycetes</taxon>
        <taxon>Micromonosporales</taxon>
        <taxon>Micromonosporaceae</taxon>
        <taxon>Actinocatenispora</taxon>
    </lineage>
</organism>
<feature type="compositionally biased region" description="Low complexity" evidence="1">
    <location>
        <begin position="1"/>
        <end position="21"/>
    </location>
</feature>
<dbReference type="SUPFAM" id="SSF52540">
    <property type="entry name" value="P-loop containing nucleoside triphosphate hydrolases"/>
    <property type="match status" value="1"/>
</dbReference>
<dbReference type="EMBL" id="AP023355">
    <property type="protein sequence ID" value="BCJ33303.1"/>
    <property type="molecule type" value="Genomic_DNA"/>
</dbReference>
<keyword evidence="3" id="KW-1185">Reference proteome</keyword>
<dbReference type="Gene3D" id="3.40.50.300">
    <property type="entry name" value="P-loop containing nucleotide triphosphate hydrolases"/>
    <property type="match status" value="1"/>
</dbReference>
<sequence length="203" mass="21239">MSDSEAAAPAAPSRVPAAVAGPGPGTGTEALLIGGRSGVGKSSVGWEIAALLKAADVAHSYVEGDTLDQTWPKPPGDPTIASLTEENLRALWRNFAARGQHRLIYTNTAAVLDADLIRRATGATRCIGVLLTASDDTARGRLAAREIGSELDLHTHRSAQMAARLDRDTPAWVHRVGTDGRTVTDIATEIITLTAWGAGTSLR</sequence>
<gene>
    <name evidence="2" type="ORF">Athai_08060</name>
</gene>
<accession>A0A7R7HV37</accession>
<feature type="region of interest" description="Disordered" evidence="1">
    <location>
        <begin position="1"/>
        <end position="23"/>
    </location>
</feature>
<dbReference type="AlphaFoldDB" id="A0A7R7HV37"/>
<dbReference type="RefSeq" id="WP_203960218.1">
    <property type="nucleotide sequence ID" value="NZ_AP023355.1"/>
</dbReference>
<evidence type="ECO:0000313" key="3">
    <source>
        <dbReference type="Proteomes" id="UP000611640"/>
    </source>
</evidence>
<dbReference type="InterPro" id="IPR027417">
    <property type="entry name" value="P-loop_NTPase"/>
</dbReference>
<evidence type="ECO:0000256" key="1">
    <source>
        <dbReference type="SAM" id="MobiDB-lite"/>
    </source>
</evidence>
<dbReference type="Proteomes" id="UP000611640">
    <property type="component" value="Chromosome"/>
</dbReference>
<evidence type="ECO:0000313" key="2">
    <source>
        <dbReference type="EMBL" id="BCJ33303.1"/>
    </source>
</evidence>
<reference evidence="2 3" key="1">
    <citation type="submission" date="2020-08" db="EMBL/GenBank/DDBJ databases">
        <title>Whole genome shotgun sequence of Actinocatenispora thailandica NBRC 105041.</title>
        <authorList>
            <person name="Komaki H."/>
            <person name="Tamura T."/>
        </authorList>
    </citation>
    <scope>NUCLEOTIDE SEQUENCE [LARGE SCALE GENOMIC DNA]</scope>
    <source>
        <strain evidence="2 3">NBRC 105041</strain>
    </source>
</reference>
<dbReference type="KEGG" id="atl:Athai_08060"/>
<name>A0A7R7HV37_9ACTN</name>
<protein>
    <submittedName>
        <fullName evidence="2">Uncharacterized protein</fullName>
    </submittedName>
</protein>